<dbReference type="GO" id="GO:0005524">
    <property type="term" value="F:ATP binding"/>
    <property type="evidence" value="ECO:0007669"/>
    <property type="project" value="UniProtKB-KW"/>
</dbReference>
<keyword evidence="8 10" id="KW-1133">Transmembrane helix</keyword>
<evidence type="ECO:0000256" key="9">
    <source>
        <dbReference type="ARBA" id="ARBA00023136"/>
    </source>
</evidence>
<name>A0A084U2Q6_MALIO</name>
<evidence type="ECO:0000313" key="13">
    <source>
        <dbReference type="EMBL" id="KFB07242.1"/>
    </source>
</evidence>
<evidence type="ECO:0000256" key="4">
    <source>
        <dbReference type="ARBA" id="ARBA00022475"/>
    </source>
</evidence>
<evidence type="ECO:0000256" key="3">
    <source>
        <dbReference type="ARBA" id="ARBA00022448"/>
    </source>
</evidence>
<feature type="domain" description="ABC transmembrane type-1" evidence="12">
    <location>
        <begin position="17"/>
        <end position="259"/>
    </location>
</feature>
<dbReference type="PANTHER" id="PTHR24221:SF276">
    <property type="entry name" value="ABC TRANSPORTER, ATP-BINDING_PERMEASE PROTEIN"/>
    <property type="match status" value="1"/>
</dbReference>
<dbReference type="InterPro" id="IPR011527">
    <property type="entry name" value="ABC1_TM_dom"/>
</dbReference>
<gene>
    <name evidence="13" type="ORF">P271_67</name>
</gene>
<dbReference type="Proteomes" id="UP000028523">
    <property type="component" value="Unassembled WGS sequence"/>
</dbReference>
<dbReference type="InterPro" id="IPR003439">
    <property type="entry name" value="ABC_transporter-like_ATP-bd"/>
</dbReference>
<accession>A0A084U2Q6</accession>
<dbReference type="PROSITE" id="PS50929">
    <property type="entry name" value="ABC_TM1F"/>
    <property type="match status" value="1"/>
</dbReference>
<dbReference type="SUPFAM" id="SSF90123">
    <property type="entry name" value="ABC transporter transmembrane region"/>
    <property type="match status" value="1"/>
</dbReference>
<feature type="domain" description="ABC transporter" evidence="11">
    <location>
        <begin position="334"/>
        <end position="570"/>
    </location>
</feature>
<keyword evidence="4" id="KW-1003">Cell membrane</keyword>
<comment type="subcellular location">
    <subcellularLocation>
        <location evidence="1">Cell membrane</location>
        <topology evidence="1">Multi-pass membrane protein</topology>
    </subcellularLocation>
</comment>
<evidence type="ECO:0000256" key="1">
    <source>
        <dbReference type="ARBA" id="ARBA00004651"/>
    </source>
</evidence>
<keyword evidence="14" id="KW-1185">Reference proteome</keyword>
<dbReference type="SUPFAM" id="SSF52540">
    <property type="entry name" value="P-loop containing nucleoside triphosphate hydrolases"/>
    <property type="match status" value="1"/>
</dbReference>
<dbReference type="InterPro" id="IPR036640">
    <property type="entry name" value="ABC1_TM_sf"/>
</dbReference>
<dbReference type="InterPro" id="IPR039421">
    <property type="entry name" value="Type_1_exporter"/>
</dbReference>
<evidence type="ECO:0000256" key="2">
    <source>
        <dbReference type="ARBA" id="ARBA00005417"/>
    </source>
</evidence>
<feature type="transmembrane region" description="Helical" evidence="10">
    <location>
        <begin position="155"/>
        <end position="181"/>
    </location>
</feature>
<keyword evidence="6" id="KW-0547">Nucleotide-binding</keyword>
<dbReference type="RefSeq" id="WP_004025064.1">
    <property type="nucleotide sequence ID" value="NZ_AWQU01000088.1"/>
</dbReference>
<dbReference type="Gene3D" id="1.20.1560.10">
    <property type="entry name" value="ABC transporter type 1, transmembrane domain"/>
    <property type="match status" value="1"/>
</dbReference>
<dbReference type="PROSITE" id="PS00211">
    <property type="entry name" value="ABC_TRANSPORTER_1"/>
    <property type="match status" value="1"/>
</dbReference>
<evidence type="ECO:0000256" key="10">
    <source>
        <dbReference type="SAM" id="Phobius"/>
    </source>
</evidence>
<proteinExistence type="inferred from homology"/>
<protein>
    <submittedName>
        <fullName evidence="13">ABC exporter permease/ATP-binding subunits</fullName>
    </submittedName>
</protein>
<evidence type="ECO:0000256" key="7">
    <source>
        <dbReference type="ARBA" id="ARBA00022840"/>
    </source>
</evidence>
<keyword evidence="3" id="KW-0813">Transport</keyword>
<evidence type="ECO:0000256" key="8">
    <source>
        <dbReference type="ARBA" id="ARBA00022989"/>
    </source>
</evidence>
<dbReference type="GO" id="GO:0016887">
    <property type="term" value="F:ATP hydrolysis activity"/>
    <property type="evidence" value="ECO:0007669"/>
    <property type="project" value="InterPro"/>
</dbReference>
<evidence type="ECO:0000256" key="5">
    <source>
        <dbReference type="ARBA" id="ARBA00022692"/>
    </source>
</evidence>
<dbReference type="PROSITE" id="PS50893">
    <property type="entry name" value="ABC_TRANSPORTER_2"/>
    <property type="match status" value="1"/>
</dbReference>
<sequence>MIKLLKFLKGKDLWLTFISFILTILQVVADVVQPFLLFQVLNPNVTLVRVLELGGIMLAAAIFGFICGTISTYTTARVGVRLGSHIRVSAFKHIQSLTFKEIDHFTTPSLITRITNDIMFFQNTLILSLRIVLRSSLLFFGGLVAIFVLGNQINLYWIGFIFLAIVVVLITIISIIFYVAIPYFRKQQKLMDKTNGVMRENLLGVRVVKAFNLQKEQIEKFDAQNSKLTKTSTIAGRWIVSIIPIIFFLVQISTVLIIISIGASKDSVNLHSSAIIASIIQISSLVVLGLILMVTVLINIAYTKASCDRINAIFASKPSIERNQSDNMIETSHVKFNDVSFKYFANEETEYALRNISFEAKPGEMIGIIGPTGSGKTTLVNLITRMYDVTKGQVLISNKDVREINYDSLRNSIGVSPQKSLLFSGTIATNLKYGKEDASEEEMTEACEFAQAMEFINSKDGRFDAIVEQRGTNLSGGQKQRISIARALIKKPKILILDDSTSALDMITEAKVQQAIRKYKNTTIFLIGQRISAISKADKIIVLEKGKMVGYGNHNNLMKNCELYKEIAMSQGGVK</sequence>
<dbReference type="CDD" id="cd18548">
    <property type="entry name" value="ABC_6TM_Tm287_like"/>
    <property type="match status" value="1"/>
</dbReference>
<evidence type="ECO:0000313" key="14">
    <source>
        <dbReference type="Proteomes" id="UP000028523"/>
    </source>
</evidence>
<reference evidence="13 14" key="1">
    <citation type="journal article" date="2014" name="PLoS ONE">
        <title>Reduction of Hydrogen Peroxide Accumulation and Toxicity by a Catalase from Mycoplasma iowae.</title>
        <authorList>
            <person name="Pritchard R.E."/>
            <person name="Prassinos A.J."/>
            <person name="Osborne J.D."/>
            <person name="Raviv Z."/>
            <person name="Balish M.F."/>
        </authorList>
    </citation>
    <scope>NUCLEOTIDE SEQUENCE [LARGE SCALE GENOMIC DNA]</scope>
    <source>
        <strain evidence="13 14">DK-CPA</strain>
    </source>
</reference>
<dbReference type="InterPro" id="IPR017871">
    <property type="entry name" value="ABC_transporter-like_CS"/>
</dbReference>
<dbReference type="GeneID" id="96866880"/>
<comment type="caution">
    <text evidence="13">The sequence shown here is derived from an EMBL/GenBank/DDBJ whole genome shotgun (WGS) entry which is preliminary data.</text>
</comment>
<feature type="transmembrane region" description="Helical" evidence="10">
    <location>
        <begin position="275"/>
        <end position="302"/>
    </location>
</feature>
<evidence type="ECO:0000259" key="12">
    <source>
        <dbReference type="PROSITE" id="PS50929"/>
    </source>
</evidence>
<feature type="transmembrane region" description="Helical" evidence="10">
    <location>
        <begin position="238"/>
        <end position="263"/>
    </location>
</feature>
<dbReference type="Pfam" id="PF00005">
    <property type="entry name" value="ABC_tran"/>
    <property type="match status" value="1"/>
</dbReference>
<dbReference type="InterPro" id="IPR003593">
    <property type="entry name" value="AAA+_ATPase"/>
</dbReference>
<dbReference type="PANTHER" id="PTHR24221">
    <property type="entry name" value="ATP-BINDING CASSETTE SUB-FAMILY B"/>
    <property type="match status" value="1"/>
</dbReference>
<feature type="transmembrane region" description="Helical" evidence="10">
    <location>
        <begin position="53"/>
        <end position="73"/>
    </location>
</feature>
<dbReference type="Pfam" id="PF00664">
    <property type="entry name" value="ABC_membrane"/>
    <property type="match status" value="1"/>
</dbReference>
<dbReference type="SMART" id="SM00382">
    <property type="entry name" value="AAA"/>
    <property type="match status" value="1"/>
</dbReference>
<dbReference type="Gene3D" id="3.40.50.300">
    <property type="entry name" value="P-loop containing nucleotide triphosphate hydrolases"/>
    <property type="match status" value="1"/>
</dbReference>
<keyword evidence="7 13" id="KW-0067">ATP-binding</keyword>
<dbReference type="FunFam" id="3.40.50.300:FF:000221">
    <property type="entry name" value="Multidrug ABC transporter ATP-binding protein"/>
    <property type="match status" value="1"/>
</dbReference>
<dbReference type="AlphaFoldDB" id="A0A084U2Q6"/>
<organism evidence="13 14">
    <name type="scientific">Malacoplasma iowae DK-CPA</name>
    <dbReference type="NCBI Taxonomy" id="1394179"/>
    <lineage>
        <taxon>Bacteria</taxon>
        <taxon>Bacillati</taxon>
        <taxon>Mycoplasmatota</taxon>
        <taxon>Mycoplasmoidales</taxon>
        <taxon>Mycoplasmoidaceae</taxon>
        <taxon>Malacoplasma</taxon>
    </lineage>
</organism>
<feature type="transmembrane region" description="Helical" evidence="10">
    <location>
        <begin position="131"/>
        <end position="149"/>
    </location>
</feature>
<comment type="similarity">
    <text evidence="2">Belongs to the ABC transporter superfamily.</text>
</comment>
<keyword evidence="9 10" id="KW-0472">Membrane</keyword>
<dbReference type="GO" id="GO:0005886">
    <property type="term" value="C:plasma membrane"/>
    <property type="evidence" value="ECO:0007669"/>
    <property type="project" value="UniProtKB-SubCell"/>
</dbReference>
<dbReference type="GO" id="GO:0140359">
    <property type="term" value="F:ABC-type transporter activity"/>
    <property type="evidence" value="ECO:0007669"/>
    <property type="project" value="InterPro"/>
</dbReference>
<keyword evidence="5 10" id="KW-0812">Transmembrane</keyword>
<evidence type="ECO:0000256" key="6">
    <source>
        <dbReference type="ARBA" id="ARBA00022741"/>
    </source>
</evidence>
<dbReference type="InterPro" id="IPR027417">
    <property type="entry name" value="P-loop_NTPase"/>
</dbReference>
<evidence type="ECO:0000259" key="11">
    <source>
        <dbReference type="PROSITE" id="PS50893"/>
    </source>
</evidence>
<dbReference type="EMBL" id="AWQU01000088">
    <property type="protein sequence ID" value="KFB07242.1"/>
    <property type="molecule type" value="Genomic_DNA"/>
</dbReference>